<evidence type="ECO:0000259" key="1">
    <source>
        <dbReference type="Pfam" id="PF18676"/>
    </source>
</evidence>
<dbReference type="RefSeq" id="WP_218327266.1">
    <property type="nucleotide sequence ID" value="NZ_JAHUZB010000007.1"/>
</dbReference>
<dbReference type="InterPro" id="IPR041286">
    <property type="entry name" value="MBG_2"/>
</dbReference>
<evidence type="ECO:0000259" key="2">
    <source>
        <dbReference type="Pfam" id="PF18885"/>
    </source>
</evidence>
<dbReference type="Pfam" id="PF18885">
    <property type="entry name" value="DUF5648"/>
    <property type="match status" value="1"/>
</dbReference>
<comment type="caution">
    <text evidence="3">The sequence shown here is derived from an EMBL/GenBank/DDBJ whole genome shotgun (WGS) entry which is preliminary data.</text>
</comment>
<organism evidence="3 4">
    <name type="scientific">Enterococcus alishanensis</name>
    <dbReference type="NCBI Taxonomy" id="1303817"/>
    <lineage>
        <taxon>Bacteria</taxon>
        <taxon>Bacillati</taxon>
        <taxon>Bacillota</taxon>
        <taxon>Bacilli</taxon>
        <taxon>Lactobacillales</taxon>
        <taxon>Enterococcaceae</taxon>
        <taxon>Enterococcus</taxon>
    </lineage>
</organism>
<evidence type="ECO:0000313" key="4">
    <source>
        <dbReference type="Proteomes" id="UP000774130"/>
    </source>
</evidence>
<sequence length="872" mass="94634">MIKKRNSHLVTHSKKFIQVSAGILLVSQIALGSLPVFAEVDTSNQVGTGSSMNESLKLGMLQTPIAPQVTGPITTEADLNAAIANATGGSVENPVEIILGDAINLVNEIVVSDSDRHILLKPESGNTKITRGSNIAFNVYNNASLTLEDVTIDGEDREITGSLISMGDNGTLNLNSGSKITRGNSGIDSGGGIYVSNGTVNINGGAISDNRSERNGGGGIFAINSTINVNSGSIRNNSSHRDGGGIYAYASTINLNGGQIVNNTADFGSNIYLDGLNSSRQATLNTTNGVIYNEKISGVDSIYKADNFSSWDGLKEKAFTIERDKNKDTYDIETADDLTVTPDITQSYSPTVNWAYRNGVSGIAYQNDDNVGFFEVDGVTVNRKTVDSGQLTGDSAKFTYNSQPQGITESNIKGYNQQDFGAMTFKYADAGSENYRDEMPTQIGEYQAKFETAGGDIYQAYESTDAITFFINKATPTQSDFTYPSTTNLAYRSEGWTINNQIKPKDATLTNYKVRYVKDGRETATMKEAGTYQIKIIVGENTNFKNASIITNGKITIADKPQPAATNFKATIEENYVYNDEQPTIEITSDIPELGEIDTIFKQGEDDTDSTNVGEYQVYARTKETENYGAADVLLGSFTISEKPLAVTVEDVTLQQGETLPEARINYDGFVAGQTQTDLFSTLPSTSYESDGKTAGTFDITLNPGIKTEIGNNYAVTYSSGSLIVKEQTIPEPSDPDRLPLYRVYNKNNGEHLYTLSQSEAQGLIDKGWQDEGIGWYGGEKTGKAAYRLYNPNSGEHFYTLDQAEYDSVGEAGWNKEGIAFYASEDTEIPIYRVFNPNAQDAGSHHFTLSTTENTGLVREGWRSEGIGFYGK</sequence>
<proteinExistence type="predicted"/>
<gene>
    <name evidence="3" type="ORF">KUA55_15335</name>
</gene>
<dbReference type="InterPro" id="IPR043708">
    <property type="entry name" value="DUF5648"/>
</dbReference>
<dbReference type="Proteomes" id="UP000774130">
    <property type="component" value="Unassembled WGS sequence"/>
</dbReference>
<protein>
    <submittedName>
        <fullName evidence="3">Uncharacterized protein</fullName>
    </submittedName>
</protein>
<keyword evidence="4" id="KW-1185">Reference proteome</keyword>
<dbReference type="EMBL" id="JAHUZB010000007">
    <property type="protein sequence ID" value="MBV7392054.1"/>
    <property type="molecule type" value="Genomic_DNA"/>
</dbReference>
<name>A0ABS6TGL4_9ENTE</name>
<accession>A0ABS6TGL4</accession>
<feature type="domain" description="MBG" evidence="1">
    <location>
        <begin position="645"/>
        <end position="723"/>
    </location>
</feature>
<dbReference type="Pfam" id="PF18676">
    <property type="entry name" value="MBG_2"/>
    <property type="match status" value="1"/>
</dbReference>
<evidence type="ECO:0000313" key="3">
    <source>
        <dbReference type="EMBL" id="MBV7392054.1"/>
    </source>
</evidence>
<feature type="domain" description="DUF5648" evidence="2">
    <location>
        <begin position="740"/>
        <end position="871"/>
    </location>
</feature>
<reference evidence="3 4" key="1">
    <citation type="submission" date="2021-06" db="EMBL/GenBank/DDBJ databases">
        <title>Enterococcus alishanensis sp. nov., a novel lactic acid bacterium isolated from fresh coffee beans.</title>
        <authorList>
            <person name="Chen Y.-S."/>
        </authorList>
    </citation>
    <scope>NUCLEOTIDE SEQUENCE [LARGE SCALE GENOMIC DNA]</scope>
    <source>
        <strain evidence="3 4">ALS3</strain>
    </source>
</reference>